<dbReference type="AlphaFoldDB" id="A0A5Q4ZYM9"/>
<geneLocation type="plasmid" evidence="1">
    <name>pAWOD_2</name>
</geneLocation>
<name>A0A5Q4ZYM9_9GAMM</name>
<dbReference type="RefSeq" id="WP_192957866.1">
    <property type="nucleotide sequence ID" value="NZ_LR721753.1"/>
</dbReference>
<accession>A0A5Q4ZYM9</accession>
<evidence type="ECO:0000313" key="1">
    <source>
        <dbReference type="EMBL" id="VVV06978.1"/>
    </source>
</evidence>
<gene>
    <name evidence="1" type="ORF">AW0309160_04472</name>
</gene>
<proteinExistence type="predicted"/>
<organism evidence="1">
    <name type="scientific">Aliivibrio wodanis</name>
    <dbReference type="NCBI Taxonomy" id="80852"/>
    <lineage>
        <taxon>Bacteria</taxon>
        <taxon>Pseudomonadati</taxon>
        <taxon>Pseudomonadota</taxon>
        <taxon>Gammaproteobacteria</taxon>
        <taxon>Vibrionales</taxon>
        <taxon>Vibrionaceae</taxon>
        <taxon>Aliivibrio</taxon>
    </lineage>
</organism>
<keyword evidence="1" id="KW-0614">Plasmid</keyword>
<sequence>MDTYDTTDIPPVFSISSTAKLKFFPLKLHLPHQIRHEKDQLNNVPFLPMNNIEGVTLSSETSQTFLNIYHQITTGEGKQLKNYTLSSDRTRLISQESESHPVLAFIQLRDWINAIVYETRRLKCEGAEEVNNIFKVMTEWRWEHQACVIMVVLVQ</sequence>
<dbReference type="EMBL" id="LR721753">
    <property type="protein sequence ID" value="VVV06978.1"/>
    <property type="molecule type" value="Genomic_DNA"/>
</dbReference>
<reference evidence="1" key="1">
    <citation type="submission" date="2019-09" db="EMBL/GenBank/DDBJ databases">
        <authorList>
            <person name="Hjerde E."/>
        </authorList>
    </citation>
    <scope>NUCLEOTIDE SEQUENCE [LARGE SCALE GENOMIC DNA]</scope>
    <source>
        <strain evidence="1">06/09/160</strain>
        <plasmid evidence="1">pAWOD_2</plasmid>
    </source>
</reference>
<protein>
    <submittedName>
        <fullName evidence="1">Uncharacterized protein</fullName>
    </submittedName>
</protein>